<name>A0AAN7RIK6_TRANT</name>
<dbReference type="Proteomes" id="UP001346149">
    <property type="component" value="Unassembled WGS sequence"/>
</dbReference>
<dbReference type="GO" id="GO:0009785">
    <property type="term" value="P:blue light signaling pathway"/>
    <property type="evidence" value="ECO:0007669"/>
    <property type="project" value="InterPro"/>
</dbReference>
<accession>A0AAN7RIK6</accession>
<evidence type="ECO:0000313" key="2">
    <source>
        <dbReference type="Proteomes" id="UP001346149"/>
    </source>
</evidence>
<reference evidence="1 2" key="1">
    <citation type="journal article" date="2023" name="Hortic Res">
        <title>Pangenome of water caltrop reveals structural variations and asymmetric subgenome divergence after allopolyploidization.</title>
        <authorList>
            <person name="Zhang X."/>
            <person name="Chen Y."/>
            <person name="Wang L."/>
            <person name="Yuan Y."/>
            <person name="Fang M."/>
            <person name="Shi L."/>
            <person name="Lu R."/>
            <person name="Comes H.P."/>
            <person name="Ma Y."/>
            <person name="Chen Y."/>
            <person name="Huang G."/>
            <person name="Zhou Y."/>
            <person name="Zheng Z."/>
            <person name="Qiu Y."/>
        </authorList>
    </citation>
    <scope>NUCLEOTIDE SEQUENCE [LARGE SCALE GENOMIC DNA]</scope>
    <source>
        <strain evidence="1">F231</strain>
    </source>
</reference>
<dbReference type="CDD" id="cd22645">
    <property type="entry name" value="BIC1_CID"/>
    <property type="match status" value="1"/>
</dbReference>
<dbReference type="PANTHER" id="PTHR34207">
    <property type="entry name" value="PROTEIN BIC1"/>
    <property type="match status" value="1"/>
</dbReference>
<dbReference type="AlphaFoldDB" id="A0AAN7RIK6"/>
<dbReference type="PANTHER" id="PTHR34207:SF2">
    <property type="entry name" value="PROTEIN BIC1"/>
    <property type="match status" value="1"/>
</dbReference>
<evidence type="ECO:0000313" key="1">
    <source>
        <dbReference type="EMBL" id="KAK4798243.1"/>
    </source>
</evidence>
<sequence>MTPILDQSGCHYRQQGHPNFSVIPSSHTPDPKTNLIAWNTEPHMWVKFDREAFPTPLSNNWPFFTRKQNEKEYIIKEKKKKEKKEKKEKKKNSLVLMSKEELNEMSCYPSSVELQQMKPEQSPSCGEERIQREEVEILSPSMDPLHDDKGAMKEHLQPVLKDENGRERLKRHRTEVAGQVWIPDIWGQEDLLMDWVDCSSFDSSLAISKIMSARAALVNEGRLRTNSIGFRNSCWNLYFSS</sequence>
<evidence type="ECO:0008006" key="3">
    <source>
        <dbReference type="Google" id="ProtNLM"/>
    </source>
</evidence>
<protein>
    <recommendedName>
        <fullName evidence="3">Protein BIC1</fullName>
    </recommendedName>
</protein>
<gene>
    <name evidence="1" type="ORF">SAY86_030569</name>
</gene>
<keyword evidence="2" id="KW-1185">Reference proteome</keyword>
<proteinExistence type="predicted"/>
<comment type="caution">
    <text evidence="1">The sequence shown here is derived from an EMBL/GenBank/DDBJ whole genome shotgun (WGS) entry which is preliminary data.</text>
</comment>
<organism evidence="1 2">
    <name type="scientific">Trapa natans</name>
    <name type="common">Water chestnut</name>
    <dbReference type="NCBI Taxonomy" id="22666"/>
    <lineage>
        <taxon>Eukaryota</taxon>
        <taxon>Viridiplantae</taxon>
        <taxon>Streptophyta</taxon>
        <taxon>Embryophyta</taxon>
        <taxon>Tracheophyta</taxon>
        <taxon>Spermatophyta</taxon>
        <taxon>Magnoliopsida</taxon>
        <taxon>eudicotyledons</taxon>
        <taxon>Gunneridae</taxon>
        <taxon>Pentapetalae</taxon>
        <taxon>rosids</taxon>
        <taxon>malvids</taxon>
        <taxon>Myrtales</taxon>
        <taxon>Lythraceae</taxon>
        <taxon>Trapa</taxon>
    </lineage>
</organism>
<dbReference type="InterPro" id="IPR040374">
    <property type="entry name" value="BIC"/>
</dbReference>
<dbReference type="EMBL" id="JAXQNO010000005">
    <property type="protein sequence ID" value="KAK4798243.1"/>
    <property type="molecule type" value="Genomic_DNA"/>
</dbReference>